<dbReference type="EC" id="3.4.19.12" evidence="2"/>
<reference key="1">
    <citation type="journal article" date="2014" name="PLoS Genet.">
        <title>Signature Gene Expression Reveals Novel Clues to the Molecular Mechanisms of Dimorphic Transition in Penicillium marneffei.</title>
        <authorList>
            <person name="Yang E."/>
            <person name="Wang G."/>
            <person name="Cai J."/>
            <person name="Woo P.C."/>
            <person name="Lau S.K."/>
            <person name="Yuen K.-Y."/>
            <person name="Chow W.-N."/>
            <person name="Lin X."/>
        </authorList>
    </citation>
    <scope>NUCLEOTIDE SEQUENCE [LARGE SCALE GENOMIC DNA]</scope>
    <source>
        <strain>PM1</strain>
    </source>
</reference>
<accession>A0A093UNK9</accession>
<dbReference type="InterPro" id="IPR038765">
    <property type="entry name" value="Papain-like_cys_pep_sf"/>
</dbReference>
<evidence type="ECO:0000256" key="5">
    <source>
        <dbReference type="ARBA" id="ARBA00022801"/>
    </source>
</evidence>
<sequence length="619" mass="70158">MRDRTKRRRLNSDTSPIPDTIIDKSSWNGFCEIESEPTADNACASVALLNIVNNIDDITLGDTLASFKEFTMPFTPALRGDAIANFDFIKRIHNSFARSMDILNSDISLKDEAVVSKSSRRIDDSASNEAAFHFIAFVPALGRVWKFDGLERQPQDLAPCTNGDWLKQVRSHLIDKMMEYAEGQIEFSVLSLVRDPLKDYTEQLARNVRSLQGIRHRLSETQLGDIEAVLGAPEFDGVLLAADPALGLTEECLMSIDAAETVNSGDDGSLPREYLRLGGGMKMYNLVVFWANRDFNRGMQPQKRIHDTYGTSNIYMLHKKAEITLYIYRPEITPRTRLEINTMDSETEFDTDIMILDYVCSKATHALLLTRIAELTWHHLTTHKHGATRQLSRDIEAKLRLISFTAHVYSRARKCKWRRNHSKSNETQGGDTLSNTAYMTMLEILRVPREEQLDDKFQVWSLMELFPDFLELCSAMSITEDERGLIEVLGKYLIQAVLEQYTLFGKTATEAISDAHSLISSHQHTDKTRATKWLSEIQSSHFAILLPTATASQPGESHETHLNCLAQEFPAFDFEAMLVMRLQAFLFGLETPVLVKLETGEMDLYNQNYDDTDNDNGGE</sequence>
<gene>
    <name evidence="9" type="ORF">GQ26_0520150</name>
</gene>
<dbReference type="AlphaFoldDB" id="A0A093UNK9"/>
<dbReference type="GO" id="GO:0005737">
    <property type="term" value="C:cytoplasm"/>
    <property type="evidence" value="ECO:0007669"/>
    <property type="project" value="TreeGrafter"/>
</dbReference>
<dbReference type="SUPFAM" id="SSF54001">
    <property type="entry name" value="Cysteine proteinases"/>
    <property type="match status" value="1"/>
</dbReference>
<dbReference type="EMBL" id="JPOX01000052">
    <property type="protein sequence ID" value="KFX41872.1"/>
    <property type="molecule type" value="Genomic_DNA"/>
</dbReference>
<evidence type="ECO:0000259" key="8">
    <source>
        <dbReference type="PROSITE" id="PS52048"/>
    </source>
</evidence>
<proteinExistence type="inferred from homology"/>
<dbReference type="PANTHER" id="PTHR10589:SF29">
    <property type="entry name" value="UBIQUITIN CARBOXYL-TERMINAL HYDROLASE"/>
    <property type="match status" value="1"/>
</dbReference>
<comment type="caution">
    <text evidence="7">Lacks conserved residue(s) required for the propagation of feature annotation.</text>
</comment>
<keyword evidence="3" id="KW-0645">Protease</keyword>
<dbReference type="Gene3D" id="3.40.532.10">
    <property type="entry name" value="Peptidase C12, ubiquitin carboxyl-terminal hydrolase"/>
    <property type="match status" value="1"/>
</dbReference>
<protein>
    <recommendedName>
        <fullName evidence="2">ubiquitinyl hydrolase 1</fullName>
        <ecNumber evidence="2">3.4.19.12</ecNumber>
    </recommendedName>
</protein>
<evidence type="ECO:0000256" key="7">
    <source>
        <dbReference type="PROSITE-ProRule" id="PRU01393"/>
    </source>
</evidence>
<comment type="caution">
    <text evidence="9">The sequence shown here is derived from an EMBL/GenBank/DDBJ whole genome shotgun (WGS) entry which is preliminary data.</text>
</comment>
<dbReference type="InterPro" id="IPR001578">
    <property type="entry name" value="Peptidase_C12_UCH"/>
</dbReference>
<dbReference type="HOGENOM" id="CLU_441578_0_0_1"/>
<evidence type="ECO:0000313" key="9">
    <source>
        <dbReference type="EMBL" id="KFX41872.1"/>
    </source>
</evidence>
<dbReference type="Pfam" id="PF01088">
    <property type="entry name" value="Peptidase_C12"/>
    <property type="match status" value="1"/>
</dbReference>
<evidence type="ECO:0000256" key="1">
    <source>
        <dbReference type="ARBA" id="ARBA00000707"/>
    </source>
</evidence>
<comment type="catalytic activity">
    <reaction evidence="1">
        <text>Thiol-dependent hydrolysis of ester, thioester, amide, peptide and isopeptide bonds formed by the C-terminal Gly of ubiquitin (a 76-residue protein attached to proteins as an intracellular targeting signal).</text>
        <dbReference type="EC" id="3.4.19.12"/>
    </reaction>
</comment>
<evidence type="ECO:0000256" key="6">
    <source>
        <dbReference type="ARBA" id="ARBA00022807"/>
    </source>
</evidence>
<name>A0A093UNK9_TALMA</name>
<keyword evidence="6" id="KW-0788">Thiol protease</keyword>
<dbReference type="GO" id="GO:0016579">
    <property type="term" value="P:protein deubiquitination"/>
    <property type="evidence" value="ECO:0007669"/>
    <property type="project" value="TreeGrafter"/>
</dbReference>
<organism evidence="9">
    <name type="scientific">Talaromyces marneffei PM1</name>
    <dbReference type="NCBI Taxonomy" id="1077442"/>
    <lineage>
        <taxon>Eukaryota</taxon>
        <taxon>Fungi</taxon>
        <taxon>Dikarya</taxon>
        <taxon>Ascomycota</taxon>
        <taxon>Pezizomycotina</taxon>
        <taxon>Eurotiomycetes</taxon>
        <taxon>Eurotiomycetidae</taxon>
        <taxon>Eurotiales</taxon>
        <taxon>Trichocomaceae</taxon>
        <taxon>Talaromyces</taxon>
        <taxon>Talaromyces sect. Talaromyces</taxon>
    </lineage>
</organism>
<dbReference type="GO" id="GO:0006511">
    <property type="term" value="P:ubiquitin-dependent protein catabolic process"/>
    <property type="evidence" value="ECO:0007669"/>
    <property type="project" value="InterPro"/>
</dbReference>
<evidence type="ECO:0000256" key="3">
    <source>
        <dbReference type="ARBA" id="ARBA00022670"/>
    </source>
</evidence>
<keyword evidence="5 9" id="KW-0378">Hydrolase</keyword>
<feature type="domain" description="UCH catalytic" evidence="8">
    <location>
        <begin position="1"/>
        <end position="194"/>
    </location>
</feature>
<evidence type="ECO:0000256" key="2">
    <source>
        <dbReference type="ARBA" id="ARBA00012759"/>
    </source>
</evidence>
<comment type="similarity">
    <text evidence="7">Belongs to the peptidase C12 family.</text>
</comment>
<dbReference type="eggNOG" id="ENOG502SFV6">
    <property type="taxonomic scope" value="Eukaryota"/>
</dbReference>
<evidence type="ECO:0000256" key="4">
    <source>
        <dbReference type="ARBA" id="ARBA00022786"/>
    </source>
</evidence>
<dbReference type="InterPro" id="IPR036959">
    <property type="entry name" value="Peptidase_C12_UCH_sf"/>
</dbReference>
<dbReference type="GO" id="GO:0004843">
    <property type="term" value="F:cysteine-type deubiquitinase activity"/>
    <property type="evidence" value="ECO:0007669"/>
    <property type="project" value="UniProtKB-EC"/>
</dbReference>
<dbReference type="PANTHER" id="PTHR10589">
    <property type="entry name" value="UBIQUITIN CARBOXYL-TERMINAL HYDROLASE"/>
    <property type="match status" value="1"/>
</dbReference>
<keyword evidence="4" id="KW-0833">Ubl conjugation pathway</keyword>
<dbReference type="PROSITE" id="PS52048">
    <property type="entry name" value="UCH_DOMAIN"/>
    <property type="match status" value="1"/>
</dbReference>
<reference evidence="9" key="2">
    <citation type="journal article" date="2014" name="PLoS Genet.">
        <title>Signature gene expression reveals novel clues to the molecular mechanisms of dimorphic transition in Penicillium marneffei.</title>
        <authorList>
            <person name="Yang E."/>
            <person name="Wang G."/>
            <person name="Cai J."/>
            <person name="Woo P.C."/>
            <person name="Lau S.K."/>
            <person name="Yuen K.-Y."/>
            <person name="Chow W.-N."/>
            <person name="Lin X."/>
        </authorList>
    </citation>
    <scope>NUCLEOTIDE SEQUENCE</scope>
    <source>
        <strain evidence="9">PM1</strain>
    </source>
</reference>